<keyword evidence="1" id="KW-1133">Transmembrane helix</keyword>
<protein>
    <recommendedName>
        <fullName evidence="4">Glycosyltransferase RgtA/B/C/D-like domain-containing protein</fullName>
    </recommendedName>
</protein>
<name>A0A852VJE0_9BACT</name>
<keyword evidence="1" id="KW-0812">Transmembrane</keyword>
<feature type="transmembrane region" description="Helical" evidence="1">
    <location>
        <begin position="310"/>
        <end position="327"/>
    </location>
</feature>
<reference evidence="2 3" key="1">
    <citation type="submission" date="2020-07" db="EMBL/GenBank/DDBJ databases">
        <title>Genomic Encyclopedia of Type Strains, Phase IV (KMG-V): Genome sequencing to study the core and pangenomes of soil and plant-associated prokaryotes.</title>
        <authorList>
            <person name="Whitman W."/>
        </authorList>
    </citation>
    <scope>NUCLEOTIDE SEQUENCE [LARGE SCALE GENOMIC DNA]</scope>
    <source>
        <strain evidence="2 3">M8UP22</strain>
    </source>
</reference>
<evidence type="ECO:0008006" key="4">
    <source>
        <dbReference type="Google" id="ProtNLM"/>
    </source>
</evidence>
<feature type="transmembrane region" description="Helical" evidence="1">
    <location>
        <begin position="102"/>
        <end position="125"/>
    </location>
</feature>
<sequence>MRILFALLTVWLAVSVGITIVHSMHWPLVHDSPILLYMVYLSEHGMRLYRDIVEVQFPGSLLLYSLERHLLGPSDLAFRLFDLFGLAVAFTSMLVITRRRGLWFASVFGISFFVLEHTGTWAGIINLGQRDFYMTCLLGAGVALLLESFHRQRPLLILFFGLSVALASTIKPTAIVFILLVLPLILALRKRQLPLRSYLGYLLAGFAAGFAVIFAYLLYEKAVGAFLNLEWTMVPVYATTASRSFLEILPAIFEPIHVLPELAIGSLLLVALQPALRDDLDQQTLLLATVLGAASFFLQHKGFTYHRLPFYYFFFLWAAWVLVATARQSTASYRWLALALLLFSSAIYPRLSRPATWDRWNEGALQSDLTALHASDAPGEVQCLDVTSGCLNVLLHMNLTMATGYVNDTVFFLDRNDARVEHLRDDFLAQLKKSNPRIIILTNEQWPTFGARGYDKLQFWPQFTDLLNQNYILSIQRGGDAQHERGYRIYLRRDTPAATPLTLKPASLSR</sequence>
<proteinExistence type="predicted"/>
<feature type="transmembrane region" description="Helical" evidence="1">
    <location>
        <begin position="76"/>
        <end position="96"/>
    </location>
</feature>
<feature type="transmembrane region" description="Helical" evidence="1">
    <location>
        <begin position="198"/>
        <end position="219"/>
    </location>
</feature>
<dbReference type="Proteomes" id="UP000564385">
    <property type="component" value="Unassembled WGS sequence"/>
</dbReference>
<feature type="transmembrane region" description="Helical" evidence="1">
    <location>
        <begin position="333"/>
        <end position="351"/>
    </location>
</feature>
<gene>
    <name evidence="2" type="ORF">HDF08_001693</name>
</gene>
<evidence type="ECO:0000313" key="3">
    <source>
        <dbReference type="Proteomes" id="UP000564385"/>
    </source>
</evidence>
<feature type="transmembrane region" description="Helical" evidence="1">
    <location>
        <begin position="155"/>
        <end position="186"/>
    </location>
</feature>
<accession>A0A852VJE0</accession>
<evidence type="ECO:0000313" key="2">
    <source>
        <dbReference type="EMBL" id="NYF89626.1"/>
    </source>
</evidence>
<dbReference type="AlphaFoldDB" id="A0A852VJE0"/>
<comment type="caution">
    <text evidence="2">The sequence shown here is derived from an EMBL/GenBank/DDBJ whole genome shotgun (WGS) entry which is preliminary data.</text>
</comment>
<keyword evidence="1" id="KW-0472">Membrane</keyword>
<dbReference type="EMBL" id="JACCCU010000001">
    <property type="protein sequence ID" value="NYF89626.1"/>
    <property type="molecule type" value="Genomic_DNA"/>
</dbReference>
<organism evidence="2 3">
    <name type="scientific">Tunturiibacter lichenicola</name>
    <dbReference type="NCBI Taxonomy" id="2051959"/>
    <lineage>
        <taxon>Bacteria</taxon>
        <taxon>Pseudomonadati</taxon>
        <taxon>Acidobacteriota</taxon>
        <taxon>Terriglobia</taxon>
        <taxon>Terriglobales</taxon>
        <taxon>Acidobacteriaceae</taxon>
        <taxon>Tunturiibacter</taxon>
    </lineage>
</organism>
<evidence type="ECO:0000256" key="1">
    <source>
        <dbReference type="SAM" id="Phobius"/>
    </source>
</evidence>